<keyword evidence="2" id="KW-0560">Oxidoreductase</keyword>
<gene>
    <name evidence="3" type="ORF">ASPVEDRAFT_89776</name>
</gene>
<comment type="similarity">
    <text evidence="1">Belongs to the short-chain dehydrogenases/reductases (SDR) family.</text>
</comment>
<protein>
    <recommendedName>
        <fullName evidence="5">Ketoreductase (KR) domain-containing protein</fullName>
    </recommendedName>
</protein>
<dbReference type="STRING" id="1036611.A0A1L9Q461"/>
<reference evidence="4" key="1">
    <citation type="journal article" date="2017" name="Genome Biol.">
        <title>Comparative genomics reveals high biological diversity and specific adaptations in the industrially and medically important fungal genus Aspergillus.</title>
        <authorList>
            <person name="de Vries R.P."/>
            <person name="Riley R."/>
            <person name="Wiebenga A."/>
            <person name="Aguilar-Osorio G."/>
            <person name="Amillis S."/>
            <person name="Uchima C.A."/>
            <person name="Anderluh G."/>
            <person name="Asadollahi M."/>
            <person name="Askin M."/>
            <person name="Barry K."/>
            <person name="Battaglia E."/>
            <person name="Bayram O."/>
            <person name="Benocci T."/>
            <person name="Braus-Stromeyer S.A."/>
            <person name="Caldana C."/>
            <person name="Canovas D."/>
            <person name="Cerqueira G.C."/>
            <person name="Chen F."/>
            <person name="Chen W."/>
            <person name="Choi C."/>
            <person name="Clum A."/>
            <person name="Dos Santos R.A."/>
            <person name="Damasio A.R."/>
            <person name="Diallinas G."/>
            <person name="Emri T."/>
            <person name="Fekete E."/>
            <person name="Flipphi M."/>
            <person name="Freyberg S."/>
            <person name="Gallo A."/>
            <person name="Gournas C."/>
            <person name="Habgood R."/>
            <person name="Hainaut M."/>
            <person name="Harispe M.L."/>
            <person name="Henrissat B."/>
            <person name="Hilden K.S."/>
            <person name="Hope R."/>
            <person name="Hossain A."/>
            <person name="Karabika E."/>
            <person name="Karaffa L."/>
            <person name="Karanyi Z."/>
            <person name="Krasevec N."/>
            <person name="Kuo A."/>
            <person name="Kusch H."/>
            <person name="LaButti K."/>
            <person name="Lagendijk E.L."/>
            <person name="Lapidus A."/>
            <person name="Levasseur A."/>
            <person name="Lindquist E."/>
            <person name="Lipzen A."/>
            <person name="Logrieco A.F."/>
            <person name="MacCabe A."/>
            <person name="Maekelae M.R."/>
            <person name="Malavazi I."/>
            <person name="Melin P."/>
            <person name="Meyer V."/>
            <person name="Mielnichuk N."/>
            <person name="Miskei M."/>
            <person name="Molnar A.P."/>
            <person name="Mule G."/>
            <person name="Ngan C.Y."/>
            <person name="Orejas M."/>
            <person name="Orosz E."/>
            <person name="Ouedraogo J.P."/>
            <person name="Overkamp K.M."/>
            <person name="Park H.-S."/>
            <person name="Perrone G."/>
            <person name="Piumi F."/>
            <person name="Punt P.J."/>
            <person name="Ram A.F."/>
            <person name="Ramon A."/>
            <person name="Rauscher S."/>
            <person name="Record E."/>
            <person name="Riano-Pachon D.M."/>
            <person name="Robert V."/>
            <person name="Roehrig J."/>
            <person name="Ruller R."/>
            <person name="Salamov A."/>
            <person name="Salih N.S."/>
            <person name="Samson R.A."/>
            <person name="Sandor E."/>
            <person name="Sanguinetti M."/>
            <person name="Schuetze T."/>
            <person name="Sepcic K."/>
            <person name="Shelest E."/>
            <person name="Sherlock G."/>
            <person name="Sophianopoulou V."/>
            <person name="Squina F.M."/>
            <person name="Sun H."/>
            <person name="Susca A."/>
            <person name="Todd R.B."/>
            <person name="Tsang A."/>
            <person name="Unkles S.E."/>
            <person name="van de Wiele N."/>
            <person name="van Rossen-Uffink D."/>
            <person name="Oliveira J.V."/>
            <person name="Vesth T.C."/>
            <person name="Visser J."/>
            <person name="Yu J.-H."/>
            <person name="Zhou M."/>
            <person name="Andersen M.R."/>
            <person name="Archer D.B."/>
            <person name="Baker S.E."/>
            <person name="Benoit I."/>
            <person name="Brakhage A.A."/>
            <person name="Braus G.H."/>
            <person name="Fischer R."/>
            <person name="Frisvad J.C."/>
            <person name="Goldman G.H."/>
            <person name="Houbraken J."/>
            <person name="Oakley B."/>
            <person name="Pocsi I."/>
            <person name="Scazzocchio C."/>
            <person name="Seiboth B."/>
            <person name="vanKuyk P.A."/>
            <person name="Wortman J."/>
            <person name="Dyer P.S."/>
            <person name="Grigoriev I.V."/>
        </authorList>
    </citation>
    <scope>NUCLEOTIDE SEQUENCE [LARGE SCALE GENOMIC DNA]</scope>
    <source>
        <strain evidence="4">CBS 583.65</strain>
    </source>
</reference>
<dbReference type="Pfam" id="PF00106">
    <property type="entry name" value="adh_short"/>
    <property type="match status" value="1"/>
</dbReference>
<dbReference type="VEuPathDB" id="FungiDB:ASPVEDRAFT_89776"/>
<dbReference type="GO" id="GO:0016491">
    <property type="term" value="F:oxidoreductase activity"/>
    <property type="evidence" value="ECO:0007669"/>
    <property type="project" value="UniProtKB-KW"/>
</dbReference>
<dbReference type="Proteomes" id="UP000184073">
    <property type="component" value="Unassembled WGS sequence"/>
</dbReference>
<proteinExistence type="inferred from homology"/>
<dbReference type="Gene3D" id="3.40.50.720">
    <property type="entry name" value="NAD(P)-binding Rossmann-like Domain"/>
    <property type="match status" value="1"/>
</dbReference>
<dbReference type="PANTHER" id="PTHR43669:SF3">
    <property type="entry name" value="ALCOHOL DEHYDROGENASE, PUTATIVE (AFU_ORTHOLOGUE AFUA_3G03445)-RELATED"/>
    <property type="match status" value="1"/>
</dbReference>
<dbReference type="RefSeq" id="XP_040674327.1">
    <property type="nucleotide sequence ID" value="XM_040818683.1"/>
</dbReference>
<dbReference type="SUPFAM" id="SSF51735">
    <property type="entry name" value="NAD(P)-binding Rossmann-fold domains"/>
    <property type="match status" value="1"/>
</dbReference>
<evidence type="ECO:0000256" key="2">
    <source>
        <dbReference type="ARBA" id="ARBA00023002"/>
    </source>
</evidence>
<dbReference type="AlphaFoldDB" id="A0A1L9Q461"/>
<name>A0A1L9Q461_ASPVE</name>
<evidence type="ECO:0000256" key="1">
    <source>
        <dbReference type="ARBA" id="ARBA00006484"/>
    </source>
</evidence>
<dbReference type="InterPro" id="IPR002347">
    <property type="entry name" value="SDR_fam"/>
</dbReference>
<evidence type="ECO:0000313" key="3">
    <source>
        <dbReference type="EMBL" id="OJJ08565.1"/>
    </source>
</evidence>
<organism evidence="3 4">
    <name type="scientific">Aspergillus versicolor CBS 583.65</name>
    <dbReference type="NCBI Taxonomy" id="1036611"/>
    <lineage>
        <taxon>Eukaryota</taxon>
        <taxon>Fungi</taxon>
        <taxon>Dikarya</taxon>
        <taxon>Ascomycota</taxon>
        <taxon>Pezizomycotina</taxon>
        <taxon>Eurotiomycetes</taxon>
        <taxon>Eurotiomycetidae</taxon>
        <taxon>Eurotiales</taxon>
        <taxon>Aspergillaceae</taxon>
        <taxon>Aspergillus</taxon>
        <taxon>Aspergillus subgen. Nidulantes</taxon>
    </lineage>
</organism>
<sequence length="244" mass="27104">MGYGNRLLLLIGSGPGLGRAVASCFAQRYFDRIALIARNAEQLQKDGLAVEEAAASFHREVVVQTWQLDVCDIERLEEALKEIDQFGNLECVYYNAARVGPSLFFTARTETIEADWQVTNLALYVTARWAMPILLDKSRALPDWKPSFLVTSSALPVDPIPQLFSLSMAKAAQANMVKSLEKTYTHLGIHIGLVVVGGAMSDNALISPTLVAEQAWLLFAQNRESWTTQVTIREDLTVDWDETI</sequence>
<dbReference type="EMBL" id="KV878140">
    <property type="protein sequence ID" value="OJJ08565.1"/>
    <property type="molecule type" value="Genomic_DNA"/>
</dbReference>
<dbReference type="GeneID" id="63734194"/>
<dbReference type="PANTHER" id="PTHR43669">
    <property type="entry name" value="5-KETO-D-GLUCONATE 5-REDUCTASE"/>
    <property type="match status" value="1"/>
</dbReference>
<evidence type="ECO:0008006" key="5">
    <source>
        <dbReference type="Google" id="ProtNLM"/>
    </source>
</evidence>
<evidence type="ECO:0000313" key="4">
    <source>
        <dbReference type="Proteomes" id="UP000184073"/>
    </source>
</evidence>
<dbReference type="InterPro" id="IPR036291">
    <property type="entry name" value="NAD(P)-bd_dom_sf"/>
</dbReference>
<dbReference type="OrthoDB" id="5336600at2759"/>
<accession>A0A1L9Q461</accession>
<keyword evidence="4" id="KW-1185">Reference proteome</keyword>